<feature type="transmembrane region" description="Helical" evidence="1">
    <location>
        <begin position="104"/>
        <end position="127"/>
    </location>
</feature>
<feature type="transmembrane region" description="Helical" evidence="1">
    <location>
        <begin position="69"/>
        <end position="92"/>
    </location>
</feature>
<accession>V6IWW6</accession>
<dbReference type="eggNOG" id="ENOG5032RUD">
    <property type="taxonomic scope" value="Bacteria"/>
</dbReference>
<dbReference type="RefSeq" id="WP_023510411.1">
    <property type="nucleotide sequence ID" value="NZ_AWTC01000009.1"/>
</dbReference>
<dbReference type="Pfam" id="PF11070">
    <property type="entry name" value="DUF2871"/>
    <property type="match status" value="1"/>
</dbReference>
<dbReference type="EMBL" id="AWTC01000009">
    <property type="protein sequence ID" value="EST11740.1"/>
    <property type="molecule type" value="Genomic_DNA"/>
</dbReference>
<keyword evidence="1" id="KW-0812">Transmembrane</keyword>
<feature type="transmembrane region" description="Helical" evidence="1">
    <location>
        <begin position="35"/>
        <end position="57"/>
    </location>
</feature>
<evidence type="ECO:0000313" key="3">
    <source>
        <dbReference type="Proteomes" id="UP000018296"/>
    </source>
</evidence>
<dbReference type="OrthoDB" id="1644899at2"/>
<dbReference type="PATRIC" id="fig|1395513.3.peg.2183"/>
<reference evidence="2 3" key="1">
    <citation type="journal article" date="2013" name="Genome Announc.">
        <title>Genome Sequence of Sporolactobacillus laevolacticus DSM442, an Efficient Polymer-Grade D-Lactate Producer from Agricultural Waste Cottonseed as a Nitrogen Source.</title>
        <authorList>
            <person name="Wang H."/>
            <person name="Wang L."/>
            <person name="Ju J."/>
            <person name="Yu B."/>
            <person name="Ma Y."/>
        </authorList>
    </citation>
    <scope>NUCLEOTIDE SEQUENCE [LARGE SCALE GENOMIC DNA]</scope>
    <source>
        <strain evidence="2 3">DSM 442</strain>
    </source>
</reference>
<keyword evidence="3" id="KW-1185">Reference proteome</keyword>
<feature type="transmembrane region" description="Helical" evidence="1">
    <location>
        <begin position="5"/>
        <end position="23"/>
    </location>
</feature>
<name>V6IWW6_9BACL</name>
<keyword evidence="1" id="KW-0472">Membrane</keyword>
<evidence type="ECO:0000313" key="2">
    <source>
        <dbReference type="EMBL" id="EST11740.1"/>
    </source>
</evidence>
<dbReference type="Proteomes" id="UP000018296">
    <property type="component" value="Unassembled WGS sequence"/>
</dbReference>
<comment type="caution">
    <text evidence="2">The sequence shown here is derived from an EMBL/GenBank/DDBJ whole genome shotgun (WGS) entry which is preliminary data.</text>
</comment>
<evidence type="ECO:0000256" key="1">
    <source>
        <dbReference type="SAM" id="Phobius"/>
    </source>
</evidence>
<dbReference type="STRING" id="1395513.P343_10810"/>
<protein>
    <submittedName>
        <fullName evidence="2">Membrane protein</fullName>
    </submittedName>
</protein>
<keyword evidence="1" id="KW-1133">Transmembrane helix</keyword>
<sequence>MKKLYFAALIYMITGLLSGIYYRELTKAMSFHGTTMLSLLHTHLLILGMFFFLILIVMEKLFSFTNNKLFPMFFWTYNVGVIWTVTLMVIHGTRDVLGASSGPAIAGMAGMGHIILSIGLVLFFIILKDALFPKPSENS</sequence>
<gene>
    <name evidence="2" type="ORF">P343_10810</name>
</gene>
<dbReference type="AlphaFoldDB" id="V6IWW6"/>
<dbReference type="InterPro" id="IPR021299">
    <property type="entry name" value="DUF2871"/>
</dbReference>
<proteinExistence type="predicted"/>
<organism evidence="2 3">
    <name type="scientific">Sporolactobacillus laevolacticus DSM 442</name>
    <dbReference type="NCBI Taxonomy" id="1395513"/>
    <lineage>
        <taxon>Bacteria</taxon>
        <taxon>Bacillati</taxon>
        <taxon>Bacillota</taxon>
        <taxon>Bacilli</taxon>
        <taxon>Bacillales</taxon>
        <taxon>Sporolactobacillaceae</taxon>
        <taxon>Sporolactobacillus</taxon>
    </lineage>
</organism>